<sequence length="367" mass="40847">MKWFEYGDETISDKELLIAVPSTVIGVGILSLPREIAKNTVSADGWLTILIVGILFIVFTWLITKLASTYPHQSFFSYASSLVTRPIATVLTILLALQGFVLTAFMIRVISDIAKEYLFDQTPVEVIALSFLLVVVYAIAGSRAGLFRLNMMFFPIIIFITMLVGGFAVAWFSVDNYLPVFKTDLTGHLKAMQTSSFSFTGSAILLFYTSIVRKPKKAPKMAAIGMAIVPALYILIYLLCLGVFGNLATANLNYPIIELAKEIEVPGGFFERFDSIFFVIWIMSIFNTTAMSFDVTVFALESVSKLKKIQLVYILTPLIYLVGMFPQDLITVVQLGKFVSSYSLLVTLFVTVLLVIMSLIKRRRSNA</sequence>
<organism evidence="9 10">
    <name type="scientific">Virgibacillus salarius</name>
    <dbReference type="NCBI Taxonomy" id="447199"/>
    <lineage>
        <taxon>Bacteria</taxon>
        <taxon>Bacillati</taxon>
        <taxon>Bacillota</taxon>
        <taxon>Bacilli</taxon>
        <taxon>Bacillales</taxon>
        <taxon>Bacillaceae</taxon>
        <taxon>Virgibacillus</taxon>
    </lineage>
</organism>
<comment type="similarity">
    <text evidence="2">Belongs to the amino acid-polyamine-organocation (APC) superfamily. Spore germination protein (SGP) (TC 2.A.3.9) family.</text>
</comment>
<feature type="transmembrane region" description="Helical" evidence="8">
    <location>
        <begin position="339"/>
        <end position="360"/>
    </location>
</feature>
<feature type="transmembrane region" description="Helical" evidence="8">
    <location>
        <begin position="223"/>
        <end position="244"/>
    </location>
</feature>
<evidence type="ECO:0000256" key="7">
    <source>
        <dbReference type="ARBA" id="ARBA00023136"/>
    </source>
</evidence>
<evidence type="ECO:0000256" key="3">
    <source>
        <dbReference type="ARBA" id="ARBA00022448"/>
    </source>
</evidence>
<feature type="transmembrane region" description="Helical" evidence="8">
    <location>
        <begin position="276"/>
        <end position="300"/>
    </location>
</feature>
<evidence type="ECO:0000256" key="8">
    <source>
        <dbReference type="SAM" id="Phobius"/>
    </source>
</evidence>
<evidence type="ECO:0000256" key="4">
    <source>
        <dbReference type="ARBA" id="ARBA00022544"/>
    </source>
</evidence>
<protein>
    <submittedName>
        <fullName evidence="9">Endospore germination permease</fullName>
    </submittedName>
</protein>
<feature type="transmembrane region" description="Helical" evidence="8">
    <location>
        <begin position="45"/>
        <end position="67"/>
    </location>
</feature>
<evidence type="ECO:0000256" key="1">
    <source>
        <dbReference type="ARBA" id="ARBA00004141"/>
    </source>
</evidence>
<dbReference type="InterPro" id="IPR004761">
    <property type="entry name" value="Spore_GerAB"/>
</dbReference>
<dbReference type="AlphaFoldDB" id="A0A941DYI3"/>
<keyword evidence="7 8" id="KW-0472">Membrane</keyword>
<name>A0A941DYI3_9BACI</name>
<dbReference type="PANTHER" id="PTHR34975">
    <property type="entry name" value="SPORE GERMINATION PROTEIN A2"/>
    <property type="match status" value="1"/>
</dbReference>
<evidence type="ECO:0000256" key="5">
    <source>
        <dbReference type="ARBA" id="ARBA00022692"/>
    </source>
</evidence>
<dbReference type="GO" id="GO:0009847">
    <property type="term" value="P:spore germination"/>
    <property type="evidence" value="ECO:0007669"/>
    <property type="project" value="InterPro"/>
</dbReference>
<dbReference type="GO" id="GO:0016020">
    <property type="term" value="C:membrane"/>
    <property type="evidence" value="ECO:0007669"/>
    <property type="project" value="UniProtKB-SubCell"/>
</dbReference>
<feature type="transmembrane region" description="Helical" evidence="8">
    <location>
        <begin position="152"/>
        <end position="174"/>
    </location>
</feature>
<keyword evidence="3" id="KW-0813">Transport</keyword>
<dbReference type="Gene3D" id="1.20.1740.10">
    <property type="entry name" value="Amino acid/polyamine transporter I"/>
    <property type="match status" value="1"/>
</dbReference>
<feature type="transmembrane region" description="Helical" evidence="8">
    <location>
        <begin position="87"/>
        <end position="110"/>
    </location>
</feature>
<keyword evidence="6 8" id="KW-1133">Transmembrane helix</keyword>
<evidence type="ECO:0000313" key="9">
    <source>
        <dbReference type="EMBL" id="MBR7797726.1"/>
    </source>
</evidence>
<dbReference type="Proteomes" id="UP000675284">
    <property type="component" value="Unassembled WGS sequence"/>
</dbReference>
<comment type="caution">
    <text evidence="9">The sequence shown here is derived from an EMBL/GenBank/DDBJ whole genome shotgun (WGS) entry which is preliminary data.</text>
</comment>
<dbReference type="EMBL" id="JAGSOT010000067">
    <property type="protein sequence ID" value="MBR7797726.1"/>
    <property type="molecule type" value="Genomic_DNA"/>
</dbReference>
<gene>
    <name evidence="9" type="ORF">KCX74_16980</name>
</gene>
<feature type="transmembrane region" description="Helical" evidence="8">
    <location>
        <begin position="312"/>
        <end position="333"/>
    </location>
</feature>
<proteinExistence type="inferred from homology"/>
<dbReference type="PANTHER" id="PTHR34975:SF2">
    <property type="entry name" value="SPORE GERMINATION PROTEIN A2"/>
    <property type="match status" value="1"/>
</dbReference>
<reference evidence="9" key="1">
    <citation type="submission" date="2021-04" db="EMBL/GenBank/DDBJ databases">
        <title>Isolation and polyphasic classification of algal microorganism.</title>
        <authorList>
            <person name="Wang S."/>
        </authorList>
    </citation>
    <scope>NUCLEOTIDE SEQUENCE</scope>
    <source>
        <strain evidence="9">720a</strain>
    </source>
</reference>
<feature type="transmembrane region" description="Helical" evidence="8">
    <location>
        <begin position="122"/>
        <end position="140"/>
    </location>
</feature>
<keyword evidence="5 8" id="KW-0812">Transmembrane</keyword>
<accession>A0A941DYI3</accession>
<comment type="subcellular location">
    <subcellularLocation>
        <location evidence="1">Membrane</location>
        <topology evidence="1">Multi-pass membrane protein</topology>
    </subcellularLocation>
</comment>
<feature type="transmembrane region" description="Helical" evidence="8">
    <location>
        <begin position="194"/>
        <end position="211"/>
    </location>
</feature>
<evidence type="ECO:0000313" key="10">
    <source>
        <dbReference type="Proteomes" id="UP000675284"/>
    </source>
</evidence>
<evidence type="ECO:0000256" key="6">
    <source>
        <dbReference type="ARBA" id="ARBA00022989"/>
    </source>
</evidence>
<keyword evidence="10" id="KW-1185">Reference proteome</keyword>
<evidence type="ECO:0000256" key="2">
    <source>
        <dbReference type="ARBA" id="ARBA00007998"/>
    </source>
</evidence>
<keyword evidence="4" id="KW-0309">Germination</keyword>
<dbReference type="Pfam" id="PF03845">
    <property type="entry name" value="Spore_permease"/>
    <property type="match status" value="1"/>
</dbReference>
<dbReference type="RefSeq" id="WP_166530840.1">
    <property type="nucleotide sequence ID" value="NZ_JAGSOT010000067.1"/>
</dbReference>
<dbReference type="NCBIfam" id="TIGR00912">
    <property type="entry name" value="2A0309"/>
    <property type="match status" value="1"/>
</dbReference>